<evidence type="ECO:0000313" key="3">
    <source>
        <dbReference type="Proteomes" id="UP000263268"/>
    </source>
</evidence>
<dbReference type="SUPFAM" id="SSF53254">
    <property type="entry name" value="Phosphoglycerate mutase-like"/>
    <property type="match status" value="1"/>
</dbReference>
<dbReference type="Pfam" id="PF00300">
    <property type="entry name" value="His_Phos_1"/>
    <property type="match status" value="1"/>
</dbReference>
<sequence length="162" mass="18783">MKKIIIVRHAKSSWKEDLSDHERGLESRGIKDAELVSLYFKQFEIQPDMVLSSTAKRAKKTAGIFIENLKINPDLVHYYKELYDFTGESLIKTIKNTSDSIQCLMVFGHNHALTHFVNTFGDRYIDNVPTSGLVVIEFHVDSWKHIFKGQTLKIIFPRDLRE</sequence>
<dbReference type="RefSeq" id="WP_417882609.1">
    <property type="nucleotide sequence ID" value="NZ_JBLWVC010000060.1"/>
</dbReference>
<dbReference type="AlphaFoldDB" id="A0A3D6BTG6"/>
<dbReference type="PANTHER" id="PTHR47623">
    <property type="entry name" value="OS09G0287300 PROTEIN"/>
    <property type="match status" value="1"/>
</dbReference>
<evidence type="ECO:0000313" key="2">
    <source>
        <dbReference type="EMBL" id="HCY81325.1"/>
    </source>
</evidence>
<protein>
    <submittedName>
        <fullName evidence="2">Histidine phosphatase family protein</fullName>
    </submittedName>
</protein>
<accession>A0A3D6BTG6</accession>
<dbReference type="Proteomes" id="UP000263268">
    <property type="component" value="Unassembled WGS sequence"/>
</dbReference>
<dbReference type="InterPro" id="IPR029033">
    <property type="entry name" value="His_PPase_superfam"/>
</dbReference>
<gene>
    <name evidence="2" type="ORF">DHV22_06860</name>
</gene>
<evidence type="ECO:0000256" key="1">
    <source>
        <dbReference type="PIRSR" id="PIRSR613078-2"/>
    </source>
</evidence>
<dbReference type="CDD" id="cd07067">
    <property type="entry name" value="HP_PGM_like"/>
    <property type="match status" value="1"/>
</dbReference>
<comment type="caution">
    <text evidence="2">The sequence shown here is derived from an EMBL/GenBank/DDBJ whole genome shotgun (WGS) entry which is preliminary data.</text>
</comment>
<feature type="binding site" evidence="1">
    <location>
        <position position="57"/>
    </location>
    <ligand>
        <name>substrate</name>
    </ligand>
</feature>
<dbReference type="InterPro" id="IPR013078">
    <property type="entry name" value="His_Pase_superF_clade-1"/>
</dbReference>
<dbReference type="EMBL" id="DPRK01000114">
    <property type="protein sequence ID" value="HCY81325.1"/>
    <property type="molecule type" value="Genomic_DNA"/>
</dbReference>
<organism evidence="2 3">
    <name type="scientific">Xanthomarina gelatinilytica</name>
    <dbReference type="NCBI Taxonomy" id="1137281"/>
    <lineage>
        <taxon>Bacteria</taxon>
        <taxon>Pseudomonadati</taxon>
        <taxon>Bacteroidota</taxon>
        <taxon>Flavobacteriia</taxon>
        <taxon>Flavobacteriales</taxon>
        <taxon>Flavobacteriaceae</taxon>
        <taxon>Xanthomarina</taxon>
    </lineage>
</organism>
<name>A0A3D6BTG6_9FLAO</name>
<dbReference type="Gene3D" id="3.40.50.1240">
    <property type="entry name" value="Phosphoglycerate mutase-like"/>
    <property type="match status" value="1"/>
</dbReference>
<dbReference type="PANTHER" id="PTHR47623:SF1">
    <property type="entry name" value="OS09G0287300 PROTEIN"/>
    <property type="match status" value="1"/>
</dbReference>
<proteinExistence type="predicted"/>
<reference evidence="2 3" key="1">
    <citation type="journal article" date="2018" name="Nat. Biotechnol.">
        <title>A standardized bacterial taxonomy based on genome phylogeny substantially revises the tree of life.</title>
        <authorList>
            <person name="Parks D.H."/>
            <person name="Chuvochina M."/>
            <person name="Waite D.W."/>
            <person name="Rinke C."/>
            <person name="Skarshewski A."/>
            <person name="Chaumeil P.A."/>
            <person name="Hugenholtz P."/>
        </authorList>
    </citation>
    <scope>NUCLEOTIDE SEQUENCE [LARGE SCALE GENOMIC DNA]</scope>
    <source>
        <strain evidence="2">UBA10227</strain>
    </source>
</reference>
<dbReference type="SMART" id="SM00855">
    <property type="entry name" value="PGAM"/>
    <property type="match status" value="1"/>
</dbReference>